<evidence type="ECO:0000256" key="1">
    <source>
        <dbReference type="SAM" id="SignalP"/>
    </source>
</evidence>
<protein>
    <recommendedName>
        <fullName evidence="3">Reverse transcriptase domain-containing protein</fullName>
    </recommendedName>
</protein>
<gene>
    <name evidence="2" type="ORF">Slati_2695100</name>
</gene>
<proteinExistence type="predicted"/>
<feature type="signal peptide" evidence="1">
    <location>
        <begin position="1"/>
        <end position="22"/>
    </location>
</feature>
<sequence length="121" mass="13805">MSSYLFVLVMEVLSLLIHHLIEQDMGFSYHWHCQELGLFQFCFADELLLFCKANVSSVNVFKRGLDMFASMSRLHVNPSKSHLIISKSTHDVRDGLLTVLDFQEGHLPVRYLGLPLLPLAS</sequence>
<accession>A0AAW2VWT0</accession>
<name>A0AAW2VWT0_9LAMI</name>
<feature type="chain" id="PRO_5043980110" description="Reverse transcriptase domain-containing protein" evidence="1">
    <location>
        <begin position="23"/>
        <end position="121"/>
    </location>
</feature>
<reference evidence="2" key="1">
    <citation type="submission" date="2020-06" db="EMBL/GenBank/DDBJ databases">
        <authorList>
            <person name="Li T."/>
            <person name="Hu X."/>
            <person name="Zhang T."/>
            <person name="Song X."/>
            <person name="Zhang H."/>
            <person name="Dai N."/>
            <person name="Sheng W."/>
            <person name="Hou X."/>
            <person name="Wei L."/>
        </authorList>
    </citation>
    <scope>NUCLEOTIDE SEQUENCE</scope>
    <source>
        <strain evidence="2">KEN1</strain>
        <tissue evidence="2">Leaf</tissue>
    </source>
</reference>
<dbReference type="EMBL" id="JACGWN010000009">
    <property type="protein sequence ID" value="KAL0433608.1"/>
    <property type="molecule type" value="Genomic_DNA"/>
</dbReference>
<organism evidence="2">
    <name type="scientific">Sesamum latifolium</name>
    <dbReference type="NCBI Taxonomy" id="2727402"/>
    <lineage>
        <taxon>Eukaryota</taxon>
        <taxon>Viridiplantae</taxon>
        <taxon>Streptophyta</taxon>
        <taxon>Embryophyta</taxon>
        <taxon>Tracheophyta</taxon>
        <taxon>Spermatophyta</taxon>
        <taxon>Magnoliopsida</taxon>
        <taxon>eudicotyledons</taxon>
        <taxon>Gunneridae</taxon>
        <taxon>Pentapetalae</taxon>
        <taxon>asterids</taxon>
        <taxon>lamiids</taxon>
        <taxon>Lamiales</taxon>
        <taxon>Pedaliaceae</taxon>
        <taxon>Sesamum</taxon>
    </lineage>
</organism>
<keyword evidence="1" id="KW-0732">Signal</keyword>
<evidence type="ECO:0000313" key="2">
    <source>
        <dbReference type="EMBL" id="KAL0433608.1"/>
    </source>
</evidence>
<evidence type="ECO:0008006" key="3">
    <source>
        <dbReference type="Google" id="ProtNLM"/>
    </source>
</evidence>
<comment type="caution">
    <text evidence="2">The sequence shown here is derived from an EMBL/GenBank/DDBJ whole genome shotgun (WGS) entry which is preliminary data.</text>
</comment>
<reference evidence="2" key="2">
    <citation type="journal article" date="2024" name="Plant">
        <title>Genomic evolution and insights into agronomic trait innovations of Sesamum species.</title>
        <authorList>
            <person name="Miao H."/>
            <person name="Wang L."/>
            <person name="Qu L."/>
            <person name="Liu H."/>
            <person name="Sun Y."/>
            <person name="Le M."/>
            <person name="Wang Q."/>
            <person name="Wei S."/>
            <person name="Zheng Y."/>
            <person name="Lin W."/>
            <person name="Duan Y."/>
            <person name="Cao H."/>
            <person name="Xiong S."/>
            <person name="Wang X."/>
            <person name="Wei L."/>
            <person name="Li C."/>
            <person name="Ma Q."/>
            <person name="Ju M."/>
            <person name="Zhao R."/>
            <person name="Li G."/>
            <person name="Mu C."/>
            <person name="Tian Q."/>
            <person name="Mei H."/>
            <person name="Zhang T."/>
            <person name="Gao T."/>
            <person name="Zhang H."/>
        </authorList>
    </citation>
    <scope>NUCLEOTIDE SEQUENCE</scope>
    <source>
        <strain evidence="2">KEN1</strain>
    </source>
</reference>
<dbReference type="AlphaFoldDB" id="A0AAW2VWT0"/>